<proteinExistence type="predicted"/>
<organism evidence="2 3">
    <name type="scientific">Pseudoalteromonas phenolica</name>
    <dbReference type="NCBI Taxonomy" id="161398"/>
    <lineage>
        <taxon>Bacteria</taxon>
        <taxon>Pseudomonadati</taxon>
        <taxon>Pseudomonadota</taxon>
        <taxon>Gammaproteobacteria</taxon>
        <taxon>Alteromonadales</taxon>
        <taxon>Pseudoalteromonadaceae</taxon>
        <taxon>Pseudoalteromonas</taxon>
    </lineage>
</organism>
<dbReference type="RefSeq" id="WP_130256755.1">
    <property type="nucleotide sequence ID" value="NZ_PPSX01000074.1"/>
</dbReference>
<evidence type="ECO:0000313" key="3">
    <source>
        <dbReference type="Proteomes" id="UP000291338"/>
    </source>
</evidence>
<gene>
    <name evidence="2" type="ORF">C1E23_17270</name>
</gene>
<dbReference type="Proteomes" id="UP000291338">
    <property type="component" value="Unassembled WGS sequence"/>
</dbReference>
<dbReference type="Gene3D" id="3.20.20.450">
    <property type="entry name" value="EAL domain"/>
    <property type="match status" value="1"/>
</dbReference>
<dbReference type="SMART" id="SM00052">
    <property type="entry name" value="EAL"/>
    <property type="match status" value="1"/>
</dbReference>
<dbReference type="GO" id="GO:0071111">
    <property type="term" value="F:cyclic-guanylate-specific phosphodiesterase activity"/>
    <property type="evidence" value="ECO:0007669"/>
    <property type="project" value="InterPro"/>
</dbReference>
<evidence type="ECO:0000313" key="2">
    <source>
        <dbReference type="EMBL" id="RZQ51866.1"/>
    </source>
</evidence>
<dbReference type="InterPro" id="IPR050706">
    <property type="entry name" value="Cyclic-di-GMP_PDE-like"/>
</dbReference>
<dbReference type="AlphaFoldDB" id="A0A4Q7IKU1"/>
<protein>
    <recommendedName>
        <fullName evidence="1">EAL domain-containing protein</fullName>
    </recommendedName>
</protein>
<dbReference type="PANTHER" id="PTHR33121:SF70">
    <property type="entry name" value="SIGNALING PROTEIN YKOW"/>
    <property type="match status" value="1"/>
</dbReference>
<dbReference type="PROSITE" id="PS50883">
    <property type="entry name" value="EAL"/>
    <property type="match status" value="1"/>
</dbReference>
<reference evidence="2 3" key="1">
    <citation type="submission" date="2018-01" db="EMBL/GenBank/DDBJ databases">
        <title>Co-occurrence of chitin degradation, pigmentation and bioactivity in marine Pseudoalteromonas.</title>
        <authorList>
            <person name="Paulsen S."/>
            <person name="Gram L."/>
            <person name="Machado H."/>
        </authorList>
    </citation>
    <scope>NUCLEOTIDE SEQUENCE [LARGE SCALE GENOMIC DNA]</scope>
    <source>
        <strain evidence="2 3">S3898</strain>
    </source>
</reference>
<comment type="caution">
    <text evidence="2">The sequence shown here is derived from an EMBL/GenBank/DDBJ whole genome shotgun (WGS) entry which is preliminary data.</text>
</comment>
<dbReference type="InterPro" id="IPR035919">
    <property type="entry name" value="EAL_sf"/>
</dbReference>
<evidence type="ECO:0000259" key="1">
    <source>
        <dbReference type="PROSITE" id="PS50883"/>
    </source>
</evidence>
<dbReference type="Pfam" id="PF00563">
    <property type="entry name" value="EAL"/>
    <property type="match status" value="1"/>
</dbReference>
<dbReference type="CDD" id="cd01948">
    <property type="entry name" value="EAL"/>
    <property type="match status" value="1"/>
</dbReference>
<dbReference type="PANTHER" id="PTHR33121">
    <property type="entry name" value="CYCLIC DI-GMP PHOSPHODIESTERASE PDEF"/>
    <property type="match status" value="1"/>
</dbReference>
<dbReference type="InterPro" id="IPR001633">
    <property type="entry name" value="EAL_dom"/>
</dbReference>
<name>A0A4Q7IKU1_9GAMM</name>
<sequence length="207" mass="23528">MRRTGLMPQLDRYVIKTVCKQIRRWLDMGLHVLPISINLSARHLFEQDTITAIFEHVGEFDTPPHMLEVEVTEYGLIKDYRKTAINMMRLEKAGISVAIDDYGTGHAILETVLSLPIKHLKIDQSFIRLGMKSVKGQAILENIISLAKSLKVVTTAEGVETKEQLEYLKSAQCDAIQGFLLSKPMLKSDFELLMKELNNQERKRSAS</sequence>
<feature type="domain" description="EAL" evidence="1">
    <location>
        <begin position="1"/>
        <end position="198"/>
    </location>
</feature>
<dbReference type="EMBL" id="PPSX01000074">
    <property type="protein sequence ID" value="RZQ51866.1"/>
    <property type="molecule type" value="Genomic_DNA"/>
</dbReference>
<dbReference type="SUPFAM" id="SSF141868">
    <property type="entry name" value="EAL domain-like"/>
    <property type="match status" value="1"/>
</dbReference>
<accession>A0A4Q7IKU1</accession>